<dbReference type="AlphaFoldDB" id="A0A916N8D5"/>
<keyword evidence="5 11" id="KW-0500">Molybdenum</keyword>
<keyword evidence="8 11" id="KW-0460">Magnesium</keyword>
<dbReference type="GO" id="GO:0046872">
    <property type="term" value="F:metal ion binding"/>
    <property type="evidence" value="ECO:0007669"/>
    <property type="project" value="UniProtKB-UniRule"/>
</dbReference>
<dbReference type="EC" id="2.10.1.1" evidence="11"/>
<dbReference type="Gene3D" id="2.40.340.10">
    <property type="entry name" value="MoeA, C-terminal, domain IV"/>
    <property type="match status" value="1"/>
</dbReference>
<protein>
    <recommendedName>
        <fullName evidence="11">Molybdopterin molybdenumtransferase</fullName>
        <ecNumber evidence="11">2.10.1.1</ecNumber>
    </recommendedName>
</protein>
<dbReference type="SUPFAM" id="SSF63867">
    <property type="entry name" value="MoeA C-terminal domain-like"/>
    <property type="match status" value="1"/>
</dbReference>
<dbReference type="GO" id="GO:0005829">
    <property type="term" value="C:cytosol"/>
    <property type="evidence" value="ECO:0007669"/>
    <property type="project" value="TreeGrafter"/>
</dbReference>
<dbReference type="InterPro" id="IPR036135">
    <property type="entry name" value="MoeA_linker/N_sf"/>
</dbReference>
<comment type="pathway">
    <text evidence="3 11">Cofactor biosynthesis; molybdopterin biosynthesis.</text>
</comment>
<evidence type="ECO:0000313" key="13">
    <source>
        <dbReference type="EMBL" id="CAG4883137.1"/>
    </source>
</evidence>
<dbReference type="Gene3D" id="2.170.190.11">
    <property type="entry name" value="Molybdopterin biosynthesis moea protein, domain 3"/>
    <property type="match status" value="1"/>
</dbReference>
<dbReference type="InterPro" id="IPR005110">
    <property type="entry name" value="MoeA_linker/N"/>
</dbReference>
<evidence type="ECO:0000256" key="10">
    <source>
        <dbReference type="ARBA" id="ARBA00047317"/>
    </source>
</evidence>
<dbReference type="GO" id="GO:0061599">
    <property type="term" value="F:molybdopterin molybdotransferase activity"/>
    <property type="evidence" value="ECO:0007669"/>
    <property type="project" value="UniProtKB-UniRule"/>
</dbReference>
<dbReference type="Gene3D" id="3.90.105.10">
    <property type="entry name" value="Molybdopterin biosynthesis moea protein, domain 2"/>
    <property type="match status" value="1"/>
</dbReference>
<gene>
    <name evidence="13" type="primary">moeA</name>
    <name evidence="13" type="ORF">GTOL_11019</name>
</gene>
<comment type="caution">
    <text evidence="13">The sequence shown here is derived from an EMBL/GenBank/DDBJ whole genome shotgun (WGS) entry which is preliminary data.</text>
</comment>
<comment type="similarity">
    <text evidence="4 11">Belongs to the MoeA family.</text>
</comment>
<evidence type="ECO:0000256" key="1">
    <source>
        <dbReference type="ARBA" id="ARBA00001946"/>
    </source>
</evidence>
<dbReference type="InterPro" id="IPR001453">
    <property type="entry name" value="MoaB/Mog_dom"/>
</dbReference>
<dbReference type="Pfam" id="PF03453">
    <property type="entry name" value="MoeA_N"/>
    <property type="match status" value="1"/>
</dbReference>
<evidence type="ECO:0000256" key="11">
    <source>
        <dbReference type="RuleBase" id="RU365090"/>
    </source>
</evidence>
<evidence type="ECO:0000256" key="3">
    <source>
        <dbReference type="ARBA" id="ARBA00005046"/>
    </source>
</evidence>
<reference evidence="13" key="1">
    <citation type="submission" date="2021-04" db="EMBL/GenBank/DDBJ databases">
        <authorList>
            <person name="Hornung B."/>
        </authorList>
    </citation>
    <scope>NUCLEOTIDE SEQUENCE</scope>
    <source>
        <strain evidence="13">G5G6</strain>
    </source>
</reference>
<dbReference type="Gene3D" id="3.40.980.10">
    <property type="entry name" value="MoaB/Mog-like domain"/>
    <property type="match status" value="1"/>
</dbReference>
<keyword evidence="7 11" id="KW-0479">Metal-binding</keyword>
<dbReference type="InterPro" id="IPR036425">
    <property type="entry name" value="MoaB/Mog-like_dom_sf"/>
</dbReference>
<dbReference type="FunFam" id="3.40.980.10:FF:000004">
    <property type="entry name" value="Molybdopterin molybdenumtransferase"/>
    <property type="match status" value="1"/>
</dbReference>
<dbReference type="RefSeq" id="WP_220635134.1">
    <property type="nucleotide sequence ID" value="NZ_CAJQUM010000001.1"/>
</dbReference>
<proteinExistence type="inferred from homology"/>
<comment type="function">
    <text evidence="2 11">Catalyzes the insertion of molybdate into adenylated molybdopterin with the concomitant release of AMP.</text>
</comment>
<evidence type="ECO:0000256" key="4">
    <source>
        <dbReference type="ARBA" id="ARBA00010763"/>
    </source>
</evidence>
<feature type="domain" description="MoaB/Mog" evidence="12">
    <location>
        <begin position="179"/>
        <end position="321"/>
    </location>
</feature>
<keyword evidence="14" id="KW-1185">Reference proteome</keyword>
<evidence type="ECO:0000256" key="9">
    <source>
        <dbReference type="ARBA" id="ARBA00023150"/>
    </source>
</evidence>
<evidence type="ECO:0000259" key="12">
    <source>
        <dbReference type="SMART" id="SM00852"/>
    </source>
</evidence>
<dbReference type="NCBIfam" id="NF045515">
    <property type="entry name" value="Glp_gephyrin"/>
    <property type="match status" value="1"/>
</dbReference>
<dbReference type="PROSITE" id="PS01079">
    <property type="entry name" value="MOCF_BIOSYNTHESIS_2"/>
    <property type="match status" value="1"/>
</dbReference>
<dbReference type="EMBL" id="CAJQUM010000001">
    <property type="protein sequence ID" value="CAG4883137.1"/>
    <property type="molecule type" value="Genomic_DNA"/>
</dbReference>
<name>A0A916N8D5_9PROT</name>
<keyword evidence="6 11" id="KW-0808">Transferase</keyword>
<dbReference type="SUPFAM" id="SSF63882">
    <property type="entry name" value="MoeA N-terminal region -like"/>
    <property type="match status" value="1"/>
</dbReference>
<organism evidence="13 14">
    <name type="scientific">Georgfuchsia toluolica</name>
    <dbReference type="NCBI Taxonomy" id="424218"/>
    <lineage>
        <taxon>Bacteria</taxon>
        <taxon>Pseudomonadati</taxon>
        <taxon>Pseudomonadota</taxon>
        <taxon>Betaproteobacteria</taxon>
        <taxon>Nitrosomonadales</taxon>
        <taxon>Sterolibacteriaceae</taxon>
        <taxon>Georgfuchsia</taxon>
    </lineage>
</organism>
<evidence type="ECO:0000256" key="7">
    <source>
        <dbReference type="ARBA" id="ARBA00022723"/>
    </source>
</evidence>
<dbReference type="GO" id="GO:0006777">
    <property type="term" value="P:Mo-molybdopterin cofactor biosynthetic process"/>
    <property type="evidence" value="ECO:0007669"/>
    <property type="project" value="UniProtKB-UniRule"/>
</dbReference>
<dbReference type="InterPro" id="IPR005111">
    <property type="entry name" value="MoeA_C_domain_IV"/>
</dbReference>
<dbReference type="InterPro" id="IPR036688">
    <property type="entry name" value="MoeA_C_domain_IV_sf"/>
</dbReference>
<accession>A0A916N8D5</accession>
<dbReference type="Pfam" id="PF00994">
    <property type="entry name" value="MoCF_biosynth"/>
    <property type="match status" value="1"/>
</dbReference>
<evidence type="ECO:0000256" key="5">
    <source>
        <dbReference type="ARBA" id="ARBA00022505"/>
    </source>
</evidence>
<dbReference type="SUPFAM" id="SSF53218">
    <property type="entry name" value="Molybdenum cofactor biosynthesis proteins"/>
    <property type="match status" value="1"/>
</dbReference>
<evidence type="ECO:0000256" key="2">
    <source>
        <dbReference type="ARBA" id="ARBA00002901"/>
    </source>
</evidence>
<keyword evidence="9 11" id="KW-0501">Molybdenum cofactor biosynthesis</keyword>
<dbReference type="Pfam" id="PF03454">
    <property type="entry name" value="MoeA_C"/>
    <property type="match status" value="1"/>
</dbReference>
<comment type="cofactor">
    <cofactor evidence="1 11">
        <name>Mg(2+)</name>
        <dbReference type="ChEBI" id="CHEBI:18420"/>
    </cofactor>
</comment>
<comment type="catalytic activity">
    <reaction evidence="10">
        <text>adenylyl-molybdopterin + molybdate = Mo-molybdopterin + AMP + H(+)</text>
        <dbReference type="Rhea" id="RHEA:35047"/>
        <dbReference type="ChEBI" id="CHEBI:15378"/>
        <dbReference type="ChEBI" id="CHEBI:36264"/>
        <dbReference type="ChEBI" id="CHEBI:62727"/>
        <dbReference type="ChEBI" id="CHEBI:71302"/>
        <dbReference type="ChEBI" id="CHEBI:456215"/>
        <dbReference type="EC" id="2.10.1.1"/>
    </reaction>
</comment>
<dbReference type="SMART" id="SM00852">
    <property type="entry name" value="MoCF_biosynth"/>
    <property type="match status" value="1"/>
</dbReference>
<dbReference type="InterPro" id="IPR038987">
    <property type="entry name" value="MoeA-like"/>
</dbReference>
<sequence>MNPKTLSFEDALSRLLAAAVPVAGIEKLPTLEAGGRVLATTQRSLIDVPPHDNSAMDGYAVRVADVTAQGCALPVTQRIAAGSVGTSLVAGTAARIFTGAPVPAGADAVVIQESCATEGDRVVINEIPDAGDNIRRRGEDVAVGSEILPAGIRLTPQALGLAASVGIAELEVFRRLRVAIFSTGDELIMPGDPQRPGAIYNSNRFMLRGLIQGLGCELLDLGIVSDELAQTRETLRRAAAGADLIVTTGGVSVGEEDHVKAAVQAEGELNLWKIAIKPGRPLAFGHITNSSGGTTPFIGLPGNPVASFITFLVLARPFLLKRQGVLAQNARGIMLAADFEWKPADARREFVRARIGDDSRVQLYPHQGSGVLTSTIWADGLVDLAPDKTVARGDDVRYLPFSELLN</sequence>
<evidence type="ECO:0000313" key="14">
    <source>
        <dbReference type="Proteomes" id="UP000742786"/>
    </source>
</evidence>
<evidence type="ECO:0000256" key="6">
    <source>
        <dbReference type="ARBA" id="ARBA00022679"/>
    </source>
</evidence>
<dbReference type="NCBIfam" id="TIGR00177">
    <property type="entry name" value="molyb_syn"/>
    <property type="match status" value="1"/>
</dbReference>
<dbReference type="PANTHER" id="PTHR10192">
    <property type="entry name" value="MOLYBDOPTERIN BIOSYNTHESIS PROTEIN"/>
    <property type="match status" value="1"/>
</dbReference>
<dbReference type="PANTHER" id="PTHR10192:SF5">
    <property type="entry name" value="GEPHYRIN"/>
    <property type="match status" value="1"/>
</dbReference>
<evidence type="ECO:0000256" key="8">
    <source>
        <dbReference type="ARBA" id="ARBA00022842"/>
    </source>
</evidence>
<dbReference type="Proteomes" id="UP000742786">
    <property type="component" value="Unassembled WGS sequence"/>
</dbReference>
<dbReference type="CDD" id="cd00887">
    <property type="entry name" value="MoeA"/>
    <property type="match status" value="1"/>
</dbReference>
<dbReference type="InterPro" id="IPR008284">
    <property type="entry name" value="MoCF_biosynth_CS"/>
</dbReference>